<accession>A0AAD7HXA3</accession>
<sequence length="85" mass="9879">MADLFSEDRLAKLQVGSMPTDVYARQVVTQTLKRHVKAWIWKGSFSFVCWFIDTFFGRTGFDLIFSSESGLNRLKNKLSKKKKQN</sequence>
<proteinExistence type="predicted"/>
<protein>
    <submittedName>
        <fullName evidence="1">Uncharacterized protein</fullName>
    </submittedName>
</protein>
<evidence type="ECO:0000313" key="1">
    <source>
        <dbReference type="EMBL" id="KAJ7729378.1"/>
    </source>
</evidence>
<dbReference type="EMBL" id="JARJLG010000198">
    <property type="protein sequence ID" value="KAJ7729378.1"/>
    <property type="molecule type" value="Genomic_DNA"/>
</dbReference>
<dbReference type="Proteomes" id="UP001215280">
    <property type="component" value="Unassembled WGS sequence"/>
</dbReference>
<comment type="caution">
    <text evidence="1">The sequence shown here is derived from an EMBL/GenBank/DDBJ whole genome shotgun (WGS) entry which is preliminary data.</text>
</comment>
<reference evidence="1" key="1">
    <citation type="submission" date="2023-03" db="EMBL/GenBank/DDBJ databases">
        <title>Massive genome expansion in bonnet fungi (Mycena s.s.) driven by repeated elements and novel gene families across ecological guilds.</title>
        <authorList>
            <consortium name="Lawrence Berkeley National Laboratory"/>
            <person name="Harder C.B."/>
            <person name="Miyauchi S."/>
            <person name="Viragh M."/>
            <person name="Kuo A."/>
            <person name="Thoen E."/>
            <person name="Andreopoulos B."/>
            <person name="Lu D."/>
            <person name="Skrede I."/>
            <person name="Drula E."/>
            <person name="Henrissat B."/>
            <person name="Morin E."/>
            <person name="Kohler A."/>
            <person name="Barry K."/>
            <person name="LaButti K."/>
            <person name="Morin E."/>
            <person name="Salamov A."/>
            <person name="Lipzen A."/>
            <person name="Mereny Z."/>
            <person name="Hegedus B."/>
            <person name="Baldrian P."/>
            <person name="Stursova M."/>
            <person name="Weitz H."/>
            <person name="Taylor A."/>
            <person name="Grigoriev I.V."/>
            <person name="Nagy L.G."/>
            <person name="Martin F."/>
            <person name="Kauserud H."/>
        </authorList>
    </citation>
    <scope>NUCLEOTIDE SEQUENCE</scope>
    <source>
        <strain evidence="1">CBHHK188m</strain>
    </source>
</reference>
<gene>
    <name evidence="1" type="ORF">DFH07DRAFT_850226</name>
</gene>
<evidence type="ECO:0000313" key="2">
    <source>
        <dbReference type="Proteomes" id="UP001215280"/>
    </source>
</evidence>
<dbReference type="AlphaFoldDB" id="A0AAD7HXA3"/>
<keyword evidence="2" id="KW-1185">Reference proteome</keyword>
<name>A0AAD7HXA3_9AGAR</name>
<organism evidence="1 2">
    <name type="scientific">Mycena maculata</name>
    <dbReference type="NCBI Taxonomy" id="230809"/>
    <lineage>
        <taxon>Eukaryota</taxon>
        <taxon>Fungi</taxon>
        <taxon>Dikarya</taxon>
        <taxon>Basidiomycota</taxon>
        <taxon>Agaricomycotina</taxon>
        <taxon>Agaricomycetes</taxon>
        <taxon>Agaricomycetidae</taxon>
        <taxon>Agaricales</taxon>
        <taxon>Marasmiineae</taxon>
        <taxon>Mycenaceae</taxon>
        <taxon>Mycena</taxon>
    </lineage>
</organism>